<evidence type="ECO:0000313" key="2">
    <source>
        <dbReference type="EMBL" id="KEZ18721.1"/>
    </source>
</evidence>
<dbReference type="AlphaFoldDB" id="A0A084EL79"/>
<dbReference type="Pfam" id="PF06172">
    <property type="entry name" value="Cupin_5"/>
    <property type="match status" value="1"/>
</dbReference>
<comment type="caution">
    <text evidence="2">The sequence shown here is derived from an EMBL/GenBank/DDBJ whole genome shotgun (WGS) entry which is preliminary data.</text>
</comment>
<dbReference type="InterPro" id="IPR011051">
    <property type="entry name" value="RmlC_Cupin_sf"/>
</dbReference>
<dbReference type="PANTHER" id="PTHR33387:SF3">
    <property type="entry name" value="DUF985 DOMAIN-CONTAINING PROTEIN"/>
    <property type="match status" value="1"/>
</dbReference>
<feature type="domain" description="DUF985" evidence="1">
    <location>
        <begin position="11"/>
        <end position="138"/>
    </location>
</feature>
<evidence type="ECO:0000313" key="3">
    <source>
        <dbReference type="Proteomes" id="UP000028534"/>
    </source>
</evidence>
<dbReference type="InterPro" id="IPR009327">
    <property type="entry name" value="Cupin_DUF985"/>
</dbReference>
<name>A0A084EL79_SPHYA</name>
<accession>A0A084EL79</accession>
<dbReference type="InterPro" id="IPR039935">
    <property type="entry name" value="YML079W-like"/>
</dbReference>
<dbReference type="SUPFAM" id="SSF51182">
    <property type="entry name" value="RmlC-like cupins"/>
    <property type="match status" value="1"/>
</dbReference>
<evidence type="ECO:0000259" key="1">
    <source>
        <dbReference type="Pfam" id="PF06172"/>
    </source>
</evidence>
<reference evidence="2 3" key="1">
    <citation type="submission" date="2014-03" db="EMBL/GenBank/DDBJ databases">
        <title>Genome sequence of Sphingobium yanoikuyae B1.</title>
        <authorList>
            <person name="Gan H.M."/>
            <person name="Gan H.Y."/>
            <person name="Savka M.A."/>
        </authorList>
    </citation>
    <scope>NUCLEOTIDE SEQUENCE [LARGE SCALE GENOMIC DNA]</scope>
    <source>
        <strain evidence="2 3">B1</strain>
    </source>
</reference>
<dbReference type="InterPro" id="IPR014710">
    <property type="entry name" value="RmlC-like_jellyroll"/>
</dbReference>
<dbReference type="RefSeq" id="WP_037519659.1">
    <property type="nucleotide sequence ID" value="NZ_CAUUIR010000107.1"/>
</dbReference>
<dbReference type="Proteomes" id="UP000028534">
    <property type="component" value="Unassembled WGS sequence"/>
</dbReference>
<dbReference type="eggNOG" id="COG3542">
    <property type="taxonomic scope" value="Bacteria"/>
</dbReference>
<sequence>MNAGDGQDAAALIRALDLAPHPEGGWYRETWRAQAAVGQRAAGTAILFLLEAHQRSHWHRVDADEMWFWHAGAPIVLGIAPPQGLGVDHHLGPDIAAGQMPQRLVPAHHWQAARPVGGWALVSCTVTPGFDFAGFTLAPPDWVPA</sequence>
<organism evidence="2 3">
    <name type="scientific">Sphingobium yanoikuyae</name>
    <name type="common">Sphingomonas yanoikuyae</name>
    <dbReference type="NCBI Taxonomy" id="13690"/>
    <lineage>
        <taxon>Bacteria</taxon>
        <taxon>Pseudomonadati</taxon>
        <taxon>Pseudomonadota</taxon>
        <taxon>Alphaproteobacteria</taxon>
        <taxon>Sphingomonadales</taxon>
        <taxon>Sphingomonadaceae</taxon>
        <taxon>Sphingobium</taxon>
    </lineage>
</organism>
<dbReference type="PANTHER" id="PTHR33387">
    <property type="entry name" value="RMLC-LIKE JELLY ROLL FOLD PROTEIN"/>
    <property type="match status" value="1"/>
</dbReference>
<dbReference type="PATRIC" id="fig|13690.10.peg.2496"/>
<proteinExistence type="predicted"/>
<dbReference type="EMBL" id="JGVR01000014">
    <property type="protein sequence ID" value="KEZ18721.1"/>
    <property type="molecule type" value="Genomic_DNA"/>
</dbReference>
<dbReference type="Gene3D" id="2.60.120.10">
    <property type="entry name" value="Jelly Rolls"/>
    <property type="match status" value="1"/>
</dbReference>
<gene>
    <name evidence="2" type="ORF">CP98_02432</name>
</gene>
<protein>
    <submittedName>
        <fullName evidence="2">Cupin</fullName>
    </submittedName>
</protein>
<dbReference type="STRING" id="13690.AX777_05470"/>
<dbReference type="CDD" id="cd06121">
    <property type="entry name" value="cupin_YML079wp"/>
    <property type="match status" value="1"/>
</dbReference>